<evidence type="ECO:0000313" key="14">
    <source>
        <dbReference type="Proteomes" id="UP000017842"/>
    </source>
</evidence>
<dbReference type="eggNOG" id="COG1868">
    <property type="taxonomic scope" value="Bacteria"/>
</dbReference>
<evidence type="ECO:0000256" key="7">
    <source>
        <dbReference type="ARBA" id="ARBA00023136"/>
    </source>
</evidence>
<dbReference type="SUPFAM" id="SSF103039">
    <property type="entry name" value="CheC-like"/>
    <property type="match status" value="1"/>
</dbReference>
<dbReference type="InterPro" id="IPR028976">
    <property type="entry name" value="CheC-like_sf"/>
</dbReference>
<comment type="similarity">
    <text evidence="1 11">Belongs to the FliM family.</text>
</comment>
<dbReference type="GO" id="GO:0071978">
    <property type="term" value="P:bacterial-type flagellum-dependent swarming motility"/>
    <property type="evidence" value="ECO:0007669"/>
    <property type="project" value="TreeGrafter"/>
</dbReference>
<keyword evidence="4 11" id="KW-0145">Chemotaxis</keyword>
<dbReference type="PANTHER" id="PTHR30034">
    <property type="entry name" value="FLAGELLAR MOTOR SWITCH PROTEIN FLIM"/>
    <property type="match status" value="1"/>
</dbReference>
<name>V5C983_9GAMM</name>
<dbReference type="InterPro" id="IPR001689">
    <property type="entry name" value="Flag_FliM"/>
</dbReference>
<dbReference type="GO" id="GO:0009425">
    <property type="term" value="C:bacterial-type flagellum basal body"/>
    <property type="evidence" value="ECO:0007669"/>
    <property type="project" value="UniProtKB-SubCell"/>
</dbReference>
<dbReference type="NCBIfam" id="TIGR01397">
    <property type="entry name" value="fliM_switch"/>
    <property type="match status" value="1"/>
</dbReference>
<dbReference type="OrthoDB" id="9806941at2"/>
<comment type="subcellular location">
    <subcellularLocation>
        <location evidence="11">Cell inner membrane</location>
        <topology evidence="11">Peripheral membrane protein</topology>
    </subcellularLocation>
    <subcellularLocation>
        <location evidence="11">Bacterial flagellum basal body</location>
    </subcellularLocation>
</comment>
<dbReference type="Proteomes" id="UP000017842">
    <property type="component" value="Unassembled WGS sequence"/>
</dbReference>
<evidence type="ECO:0000256" key="3">
    <source>
        <dbReference type="ARBA" id="ARBA00022475"/>
    </source>
</evidence>
<sequence>MSDLLSQEEINALLQGMDDGEIETEVENFEDKSSAKEYDFSSQERIVRRRIPTLEMINERFSKSLRTSLFKFLHRSPEIFMSGIQIRKFSEYVDGLHVPANLNIIRYSPLRGRAIIEMEPSLIFAVVDNFFGGGGQFYGTSGEAREFTLTEMRIVQMLLDMMFKNLKEAWKPVMELNFEYLGSEINPSFASIVGAEDIVMISAINVALESGGGDIKIVMPYSMIEPIRGLLDTIGDDSDESDLRWKNALRNEVLRASVPVNGFLVEKKISIGDVLRFKKGDVIPIDMPKTMLLKASGVPIYSGKACVSEGYYAMQVIDRVKLR</sequence>
<evidence type="ECO:0000313" key="13">
    <source>
        <dbReference type="EMBL" id="ESS73338.1"/>
    </source>
</evidence>
<evidence type="ECO:0000256" key="6">
    <source>
        <dbReference type="ARBA" id="ARBA00022779"/>
    </source>
</evidence>
<reference evidence="13 14" key="1">
    <citation type="journal article" date="2013" name="Genome Announc.">
        <title>Draft Genome Sequence of the Methanotrophic Gammaproteobacterium Methyloglobulus morosus DSM 22980 Strain KoM1.</title>
        <authorList>
            <person name="Poehlein A."/>
            <person name="Deutzmann J.S."/>
            <person name="Daniel R."/>
            <person name="Simeonova D.D."/>
        </authorList>
    </citation>
    <scope>NUCLEOTIDE SEQUENCE [LARGE SCALE GENOMIC DNA]</scope>
    <source>
        <strain evidence="13 14">KoM1</strain>
    </source>
</reference>
<dbReference type="GO" id="GO:0005886">
    <property type="term" value="C:plasma membrane"/>
    <property type="evidence" value="ECO:0007669"/>
    <property type="project" value="UniProtKB-SubCell"/>
</dbReference>
<keyword evidence="13" id="KW-0969">Cilium</keyword>
<evidence type="ECO:0000256" key="4">
    <source>
        <dbReference type="ARBA" id="ARBA00022500"/>
    </source>
</evidence>
<evidence type="ECO:0000256" key="2">
    <source>
        <dbReference type="ARBA" id="ARBA00021898"/>
    </source>
</evidence>
<dbReference type="EMBL" id="AYLO01000025">
    <property type="protein sequence ID" value="ESS73338.1"/>
    <property type="molecule type" value="Genomic_DNA"/>
</dbReference>
<keyword evidence="13" id="KW-0966">Cell projection</keyword>
<comment type="function">
    <text evidence="9 11">FliM is one of three proteins (FliG, FliN, FliM) that forms the rotor-mounted switch complex (C ring), located at the base of the basal body. This complex interacts with the CheY and CheZ chemotaxis proteins, in addition to contacting components of the motor that determine the direction of flagellar rotation.</text>
</comment>
<evidence type="ECO:0000256" key="1">
    <source>
        <dbReference type="ARBA" id="ARBA00011049"/>
    </source>
</evidence>
<accession>V5C983</accession>
<proteinExistence type="inferred from homology"/>
<dbReference type="GO" id="GO:0003774">
    <property type="term" value="F:cytoskeletal motor activity"/>
    <property type="evidence" value="ECO:0007669"/>
    <property type="project" value="InterPro"/>
</dbReference>
<dbReference type="RefSeq" id="WP_023493651.1">
    <property type="nucleotide sequence ID" value="NZ_AYLO01000025.1"/>
</dbReference>
<dbReference type="STRING" id="1116472.MGMO_25c00160"/>
<feature type="domain" description="Flagellar motor switch protein FliN-like C-terminal" evidence="12">
    <location>
        <begin position="252"/>
        <end position="320"/>
    </location>
</feature>
<dbReference type="PIRSF" id="PIRSF002888">
    <property type="entry name" value="FliM"/>
    <property type="match status" value="1"/>
</dbReference>
<organism evidence="13 14">
    <name type="scientific">Methyloglobulus morosus KoM1</name>
    <dbReference type="NCBI Taxonomy" id="1116472"/>
    <lineage>
        <taxon>Bacteria</taxon>
        <taxon>Pseudomonadati</taxon>
        <taxon>Pseudomonadota</taxon>
        <taxon>Gammaproteobacteria</taxon>
        <taxon>Methylococcales</taxon>
        <taxon>Methylococcaceae</taxon>
        <taxon>Methyloglobulus</taxon>
    </lineage>
</organism>
<dbReference type="PRINTS" id="PR00955">
    <property type="entry name" value="FLGMOTORFLIM"/>
</dbReference>
<keyword evidence="6 11" id="KW-0283">Flagellar rotation</keyword>
<dbReference type="Pfam" id="PF01052">
    <property type="entry name" value="FliMN_C"/>
    <property type="match status" value="1"/>
</dbReference>
<dbReference type="InterPro" id="IPR036429">
    <property type="entry name" value="SpoA-like_sf"/>
</dbReference>
<keyword evidence="13" id="KW-0282">Flagellum</keyword>
<keyword evidence="7 11" id="KW-0472">Membrane</keyword>
<dbReference type="SUPFAM" id="SSF101801">
    <property type="entry name" value="Surface presentation of antigens (SPOA)"/>
    <property type="match status" value="1"/>
</dbReference>
<evidence type="ECO:0000256" key="11">
    <source>
        <dbReference type="PIRNR" id="PIRNR002888"/>
    </source>
</evidence>
<dbReference type="Gene3D" id="3.40.1550.10">
    <property type="entry name" value="CheC-like"/>
    <property type="match status" value="1"/>
</dbReference>
<dbReference type="PATRIC" id="fig|1116472.3.peg.768"/>
<dbReference type="AlphaFoldDB" id="V5C983"/>
<protein>
    <recommendedName>
        <fullName evidence="2 10">Flagellar motor switch protein FliM</fullName>
    </recommendedName>
</protein>
<keyword evidence="5 11" id="KW-0997">Cell inner membrane</keyword>
<comment type="caution">
    <text evidence="13">The sequence shown here is derived from an EMBL/GenBank/DDBJ whole genome shotgun (WGS) entry which is preliminary data.</text>
</comment>
<dbReference type="PANTHER" id="PTHR30034:SF3">
    <property type="entry name" value="FLAGELLAR MOTOR SWITCH PROTEIN FLIM"/>
    <property type="match status" value="1"/>
</dbReference>
<evidence type="ECO:0000259" key="12">
    <source>
        <dbReference type="Pfam" id="PF01052"/>
    </source>
</evidence>
<dbReference type="CDD" id="cd17908">
    <property type="entry name" value="FliM"/>
    <property type="match status" value="1"/>
</dbReference>
<dbReference type="InterPro" id="IPR001543">
    <property type="entry name" value="FliN-like_C"/>
</dbReference>
<evidence type="ECO:0000256" key="5">
    <source>
        <dbReference type="ARBA" id="ARBA00022519"/>
    </source>
</evidence>
<keyword evidence="8 11" id="KW-0975">Bacterial flagellum</keyword>
<evidence type="ECO:0000256" key="10">
    <source>
        <dbReference type="NCBIfam" id="TIGR01397"/>
    </source>
</evidence>
<evidence type="ECO:0000256" key="8">
    <source>
        <dbReference type="ARBA" id="ARBA00023143"/>
    </source>
</evidence>
<keyword evidence="14" id="KW-1185">Reference proteome</keyword>
<dbReference type="GO" id="GO:0050918">
    <property type="term" value="P:positive chemotaxis"/>
    <property type="evidence" value="ECO:0007669"/>
    <property type="project" value="TreeGrafter"/>
</dbReference>
<gene>
    <name evidence="13" type="primary">fliM</name>
    <name evidence="13" type="ORF">MGMO_25c00160</name>
</gene>
<dbReference type="Pfam" id="PF02154">
    <property type="entry name" value="FliM"/>
    <property type="match status" value="1"/>
</dbReference>
<keyword evidence="3 11" id="KW-1003">Cell membrane</keyword>
<evidence type="ECO:0000256" key="9">
    <source>
        <dbReference type="ARBA" id="ARBA00025044"/>
    </source>
</evidence>